<comment type="caution">
    <text evidence="1">The sequence shown here is derived from an EMBL/GenBank/DDBJ whole genome shotgun (WGS) entry which is preliminary data.</text>
</comment>
<reference evidence="1 2" key="1">
    <citation type="submission" date="2019-11" db="EMBL/GenBank/DDBJ databases">
        <title>Metabolism of dissolved organic matter in forest soils.</title>
        <authorList>
            <person name="Cyle K.T."/>
            <person name="Wilhelm R.C."/>
            <person name="Martinez C.E."/>
        </authorList>
    </citation>
    <scope>NUCLEOTIDE SEQUENCE [LARGE SCALE GENOMIC DNA]</scope>
    <source>
        <strain evidence="1 2">5N</strain>
    </source>
</reference>
<sequence>MEYEYGGWIINAIPDFSLGKFFAHARLTPSSPESNVDTEMHIERNLAWFDNEDEAIEVARQWAIEWIDARNDNLASTEADSSMWQDDMPAKAPAG</sequence>
<keyword evidence="2" id="KW-1185">Reference proteome</keyword>
<dbReference type="EMBL" id="WOEZ01000257">
    <property type="protein sequence ID" value="NPT61181.1"/>
    <property type="molecule type" value="Genomic_DNA"/>
</dbReference>
<dbReference type="Proteomes" id="UP000655523">
    <property type="component" value="Unassembled WGS sequence"/>
</dbReference>
<protein>
    <submittedName>
        <fullName evidence="1">Uncharacterized protein</fullName>
    </submittedName>
</protein>
<gene>
    <name evidence="1" type="ORF">GNZ13_43265</name>
</gene>
<proteinExistence type="predicted"/>
<evidence type="ECO:0000313" key="2">
    <source>
        <dbReference type="Proteomes" id="UP000655523"/>
    </source>
</evidence>
<dbReference type="AlphaFoldDB" id="A0A972NWK1"/>
<organism evidence="1 2">
    <name type="scientific">Paraburkholderia elongata</name>
    <dbReference type="NCBI Taxonomy" id="2675747"/>
    <lineage>
        <taxon>Bacteria</taxon>
        <taxon>Pseudomonadati</taxon>
        <taxon>Pseudomonadota</taxon>
        <taxon>Betaproteobacteria</taxon>
        <taxon>Burkholderiales</taxon>
        <taxon>Burkholderiaceae</taxon>
        <taxon>Paraburkholderia</taxon>
    </lineage>
</organism>
<accession>A0A972NWK1</accession>
<evidence type="ECO:0000313" key="1">
    <source>
        <dbReference type="EMBL" id="NPT61181.1"/>
    </source>
</evidence>
<dbReference type="RefSeq" id="WP_172176607.1">
    <property type="nucleotide sequence ID" value="NZ_WOEZ01000257.1"/>
</dbReference>
<name>A0A972NWK1_9BURK</name>